<feature type="domain" description="Flavoprotein pyridine nucleotide cytochrome reductase-like FAD-binding" evidence="6">
    <location>
        <begin position="122"/>
        <end position="210"/>
    </location>
</feature>
<evidence type="ECO:0000256" key="5">
    <source>
        <dbReference type="PIRSR" id="PIRSR601834-1"/>
    </source>
</evidence>
<accession>A0A7J6MX45</accession>
<sequence>MAAPSQSSFRVAPADQPIPVGGSIEVSILCEPFVIFHVSEGKYYAIQNPCVACFSPSTFLNQPVDADSLTVQCAHGGHKISLVDGTAVDGGMGQISAKVSFVEGDGLYLELPEALADWSVWTLVERRNVAKNVDAFVFSFPEGIRNEDILFGDGIMHISSKIMVDGASCARDYTPTRKLPNRRIELIVKRYDDFGIMSRHYHNMVVGDTLVQRVNTRIRFNLSKLIKEKGMKKIVMVGAGTGVTPLYQVMFSEANKMLDEVQILGFFRETKEMILYPDEDMPKNVTMRRFLTRRQGCADALQEMFDREYFPRGDGTKSMYIIWCGPPGFNAILDSQLEKRDFYGFDEDCVYELPN</sequence>
<feature type="binding site" evidence="5">
    <location>
        <position position="189"/>
    </location>
    <ligand>
        <name>FAD</name>
        <dbReference type="ChEBI" id="CHEBI:57692"/>
    </ligand>
</feature>
<comment type="cofactor">
    <cofactor evidence="1 5">
        <name>FAD</name>
        <dbReference type="ChEBI" id="CHEBI:57692"/>
    </cofactor>
</comment>
<evidence type="ECO:0000256" key="1">
    <source>
        <dbReference type="ARBA" id="ARBA00001974"/>
    </source>
</evidence>
<dbReference type="SUPFAM" id="SSF63380">
    <property type="entry name" value="Riboflavin synthase domain-like"/>
    <property type="match status" value="1"/>
</dbReference>
<dbReference type="PRINTS" id="PR00406">
    <property type="entry name" value="CYTB5RDTASE"/>
</dbReference>
<dbReference type="Gene3D" id="3.40.50.80">
    <property type="entry name" value="Nucleotide-binding domain of ferredoxin-NADP reductase (FNR) module"/>
    <property type="match status" value="1"/>
</dbReference>
<keyword evidence="4" id="KW-0560">Oxidoreductase</keyword>
<evidence type="ECO:0000256" key="2">
    <source>
        <dbReference type="ARBA" id="ARBA00022630"/>
    </source>
</evidence>
<dbReference type="InterPro" id="IPR039261">
    <property type="entry name" value="FNR_nucleotide-bd"/>
</dbReference>
<feature type="binding site" evidence="5">
    <location>
        <position position="198"/>
    </location>
    <ligand>
        <name>FAD</name>
        <dbReference type="ChEBI" id="CHEBI:57692"/>
    </ligand>
</feature>
<evidence type="ECO:0000256" key="4">
    <source>
        <dbReference type="ARBA" id="ARBA00023002"/>
    </source>
</evidence>
<keyword evidence="2 5" id="KW-0285">Flavoprotein</keyword>
<feature type="binding site" evidence="5">
    <location>
        <position position="171"/>
    </location>
    <ligand>
        <name>FAD</name>
        <dbReference type="ChEBI" id="CHEBI:57692"/>
    </ligand>
</feature>
<dbReference type="SUPFAM" id="SSF50022">
    <property type="entry name" value="ISP domain"/>
    <property type="match status" value="1"/>
</dbReference>
<comment type="caution">
    <text evidence="7">The sequence shown here is derived from an EMBL/GenBank/DDBJ whole genome shotgun (WGS) entry which is preliminary data.</text>
</comment>
<feature type="binding site" evidence="5">
    <location>
        <position position="187"/>
    </location>
    <ligand>
        <name>FAD</name>
        <dbReference type="ChEBI" id="CHEBI:57692"/>
    </ligand>
</feature>
<feature type="binding site" evidence="5">
    <location>
        <position position="173"/>
    </location>
    <ligand>
        <name>FAD</name>
        <dbReference type="ChEBI" id="CHEBI:57692"/>
    </ligand>
</feature>
<dbReference type="EMBL" id="JAAPAO010000037">
    <property type="protein sequence ID" value="KAF4676188.1"/>
    <property type="molecule type" value="Genomic_DNA"/>
</dbReference>
<reference evidence="7 8" key="1">
    <citation type="submission" date="2020-04" db="EMBL/GenBank/DDBJ databases">
        <title>Perkinsus chesapeaki whole genome sequence.</title>
        <authorList>
            <person name="Bogema D.R."/>
        </authorList>
    </citation>
    <scope>NUCLEOTIDE SEQUENCE [LARGE SCALE GENOMIC DNA]</scope>
    <source>
        <strain evidence="7">ATCC PRA-425</strain>
    </source>
</reference>
<dbReference type="InterPro" id="IPR017938">
    <property type="entry name" value="Riboflavin_synthase-like_b-brl"/>
</dbReference>
<dbReference type="Gene3D" id="2.40.30.10">
    <property type="entry name" value="Translation factors"/>
    <property type="match status" value="1"/>
</dbReference>
<gene>
    <name evidence="7" type="ORF">FOL47_006579</name>
</gene>
<dbReference type="InterPro" id="IPR036922">
    <property type="entry name" value="Rieske_2Fe-2S_sf"/>
</dbReference>
<evidence type="ECO:0000313" key="8">
    <source>
        <dbReference type="Proteomes" id="UP000591131"/>
    </source>
</evidence>
<dbReference type="InterPro" id="IPR008333">
    <property type="entry name" value="Cbr1-like_FAD-bd_dom"/>
</dbReference>
<keyword evidence="3 5" id="KW-0274">FAD</keyword>
<name>A0A7J6MX45_PERCH</name>
<keyword evidence="8" id="KW-1185">Reference proteome</keyword>
<dbReference type="Proteomes" id="UP000591131">
    <property type="component" value="Unassembled WGS sequence"/>
</dbReference>
<dbReference type="OrthoDB" id="432685at2759"/>
<evidence type="ECO:0000256" key="3">
    <source>
        <dbReference type="ARBA" id="ARBA00022827"/>
    </source>
</evidence>
<dbReference type="SUPFAM" id="SSF52343">
    <property type="entry name" value="Ferredoxin reductase-like, C-terminal NADP-linked domain"/>
    <property type="match status" value="1"/>
</dbReference>
<dbReference type="Pfam" id="PF00970">
    <property type="entry name" value="FAD_binding_6"/>
    <property type="match status" value="1"/>
</dbReference>
<proteinExistence type="predicted"/>
<feature type="binding site" evidence="5">
    <location>
        <position position="244"/>
    </location>
    <ligand>
        <name>FAD</name>
        <dbReference type="ChEBI" id="CHEBI:57692"/>
    </ligand>
</feature>
<dbReference type="AlphaFoldDB" id="A0A7J6MX45"/>
<feature type="binding site" evidence="5">
    <location>
        <position position="197"/>
    </location>
    <ligand>
        <name>FAD</name>
        <dbReference type="ChEBI" id="CHEBI:57692"/>
    </ligand>
</feature>
<evidence type="ECO:0000259" key="6">
    <source>
        <dbReference type="Pfam" id="PF00970"/>
    </source>
</evidence>
<dbReference type="InterPro" id="IPR001834">
    <property type="entry name" value="CBR-like"/>
</dbReference>
<dbReference type="PANTHER" id="PTHR19370">
    <property type="entry name" value="NADH-CYTOCHROME B5 REDUCTASE"/>
    <property type="match status" value="1"/>
</dbReference>
<organism evidence="7 8">
    <name type="scientific">Perkinsus chesapeaki</name>
    <name type="common">Clam parasite</name>
    <name type="synonym">Perkinsus andrewsi</name>
    <dbReference type="NCBI Taxonomy" id="330153"/>
    <lineage>
        <taxon>Eukaryota</taxon>
        <taxon>Sar</taxon>
        <taxon>Alveolata</taxon>
        <taxon>Perkinsozoa</taxon>
        <taxon>Perkinsea</taxon>
        <taxon>Perkinsida</taxon>
        <taxon>Perkinsidae</taxon>
        <taxon>Perkinsus</taxon>
    </lineage>
</organism>
<evidence type="ECO:0000313" key="7">
    <source>
        <dbReference type="EMBL" id="KAF4676188.1"/>
    </source>
</evidence>
<dbReference type="GO" id="GO:0051537">
    <property type="term" value="F:2 iron, 2 sulfur cluster binding"/>
    <property type="evidence" value="ECO:0007669"/>
    <property type="project" value="InterPro"/>
</dbReference>
<protein>
    <recommendedName>
        <fullName evidence="6">Flavoprotein pyridine nucleotide cytochrome reductase-like FAD-binding domain-containing protein</fullName>
    </recommendedName>
</protein>
<dbReference type="GO" id="GO:0016491">
    <property type="term" value="F:oxidoreductase activity"/>
    <property type="evidence" value="ECO:0007669"/>
    <property type="project" value="UniProtKB-KW"/>
</dbReference>